<evidence type="ECO:0000256" key="8">
    <source>
        <dbReference type="ARBA" id="ARBA00023299"/>
    </source>
</evidence>
<dbReference type="GO" id="GO:0006564">
    <property type="term" value="P:L-serine biosynthetic process"/>
    <property type="evidence" value="ECO:0007669"/>
    <property type="project" value="UniProtKB-KW"/>
</dbReference>
<comment type="cofactor">
    <cofactor evidence="1">
        <name>Mg(2+)</name>
        <dbReference type="ChEBI" id="CHEBI:18420"/>
    </cofactor>
</comment>
<evidence type="ECO:0000256" key="6">
    <source>
        <dbReference type="ARBA" id="ARBA00022801"/>
    </source>
</evidence>
<keyword evidence="7" id="KW-0460">Magnesium</keyword>
<proteinExistence type="predicted"/>
<keyword evidence="4" id="KW-0028">Amino-acid biosynthesis</keyword>
<evidence type="ECO:0000256" key="3">
    <source>
        <dbReference type="ARBA" id="ARBA00012640"/>
    </source>
</evidence>
<evidence type="ECO:0000256" key="7">
    <source>
        <dbReference type="ARBA" id="ARBA00022842"/>
    </source>
</evidence>
<dbReference type="AlphaFoldDB" id="A0AB39VLI6"/>
<dbReference type="GO" id="GO:0000287">
    <property type="term" value="F:magnesium ion binding"/>
    <property type="evidence" value="ECO:0007669"/>
    <property type="project" value="TreeGrafter"/>
</dbReference>
<keyword evidence="5" id="KW-0479">Metal-binding</keyword>
<organism evidence="11">
    <name type="scientific">Leptotrichia rugosa</name>
    <dbReference type="NCBI Taxonomy" id="3239302"/>
    <lineage>
        <taxon>Bacteria</taxon>
        <taxon>Fusobacteriati</taxon>
        <taxon>Fusobacteriota</taxon>
        <taxon>Fusobacteriia</taxon>
        <taxon>Fusobacteriales</taxon>
        <taxon>Leptotrichiaceae</taxon>
        <taxon>Leptotrichia</taxon>
    </lineage>
</organism>
<comment type="catalytic activity">
    <reaction evidence="9">
        <text>O-phospho-L-serine + H2O = L-serine + phosphate</text>
        <dbReference type="Rhea" id="RHEA:21208"/>
        <dbReference type="ChEBI" id="CHEBI:15377"/>
        <dbReference type="ChEBI" id="CHEBI:33384"/>
        <dbReference type="ChEBI" id="CHEBI:43474"/>
        <dbReference type="ChEBI" id="CHEBI:57524"/>
        <dbReference type="EC" id="3.1.3.3"/>
    </reaction>
</comment>
<keyword evidence="8" id="KW-0718">Serine biosynthesis</keyword>
<dbReference type="GO" id="GO:0005737">
    <property type="term" value="C:cytoplasm"/>
    <property type="evidence" value="ECO:0007669"/>
    <property type="project" value="TreeGrafter"/>
</dbReference>
<dbReference type="InterPro" id="IPR023214">
    <property type="entry name" value="HAD_sf"/>
</dbReference>
<dbReference type="Gene3D" id="3.40.50.1000">
    <property type="entry name" value="HAD superfamily/HAD-like"/>
    <property type="match status" value="1"/>
</dbReference>
<sequence length="252" mass="29712">MAKKSNYYPRTLRRKKWEVQIDGTIYRDSLLIEHFKMLLKYQYIDMTSWELKVKEKFSKWENRTGDYDDYLDELVRTYTEALKNFSKSDMDFIAKRVMELKGDKVYRYTRERLLFHKNENHKVIIISGSPDFLVSKLAIKYGVKDYRASIYKVNKNGIFTGEVVPMWDADSKQKAISDFVKKYNIDLKKSYAYGDTTGDLTMFKNVGNAIAINPAKKLLEKIKKDIDLSEKVKIIVERKDVIYSLNAKVEIL</sequence>
<evidence type="ECO:0000256" key="1">
    <source>
        <dbReference type="ARBA" id="ARBA00001946"/>
    </source>
</evidence>
<keyword evidence="6 11" id="KW-0378">Hydrolase</keyword>
<comment type="pathway">
    <text evidence="2">Amino-acid biosynthesis; L-serine biosynthesis; L-serine from 3-phospho-D-glycerate: step 3/3.</text>
</comment>
<evidence type="ECO:0000256" key="2">
    <source>
        <dbReference type="ARBA" id="ARBA00005135"/>
    </source>
</evidence>
<protein>
    <recommendedName>
        <fullName evidence="3">phosphoserine phosphatase</fullName>
        <ecNumber evidence="3">3.1.3.3</ecNumber>
    </recommendedName>
</protein>
<dbReference type="SUPFAM" id="SSF56784">
    <property type="entry name" value="HAD-like"/>
    <property type="match status" value="1"/>
</dbReference>
<dbReference type="Pfam" id="PF12710">
    <property type="entry name" value="HAD"/>
    <property type="match status" value="1"/>
</dbReference>
<dbReference type="KEGG" id="lrug:AB8B22_04725"/>
<evidence type="ECO:0000313" key="11">
    <source>
        <dbReference type="EMBL" id="XDU67723.1"/>
    </source>
</evidence>
<dbReference type="EMBL" id="CP165644">
    <property type="protein sequence ID" value="XDU67723.1"/>
    <property type="molecule type" value="Genomic_DNA"/>
</dbReference>
<name>A0AB39VLI6_9FUSO</name>
<evidence type="ECO:0000256" key="9">
    <source>
        <dbReference type="ARBA" id="ARBA00048138"/>
    </source>
</evidence>
<dbReference type="InterPro" id="IPR050582">
    <property type="entry name" value="HAD-like_SerB"/>
</dbReference>
<dbReference type="PANTHER" id="PTHR43344:SF2">
    <property type="entry name" value="PHOSPHOSERINE PHOSPHATASE"/>
    <property type="match status" value="1"/>
</dbReference>
<comment type="catalytic activity">
    <reaction evidence="10">
        <text>O-phospho-D-serine + H2O = D-serine + phosphate</text>
        <dbReference type="Rhea" id="RHEA:24873"/>
        <dbReference type="ChEBI" id="CHEBI:15377"/>
        <dbReference type="ChEBI" id="CHEBI:35247"/>
        <dbReference type="ChEBI" id="CHEBI:43474"/>
        <dbReference type="ChEBI" id="CHEBI:58680"/>
        <dbReference type="EC" id="3.1.3.3"/>
    </reaction>
</comment>
<dbReference type="EC" id="3.1.3.3" evidence="3"/>
<dbReference type="InterPro" id="IPR006385">
    <property type="entry name" value="HAD_hydro_SerB1"/>
</dbReference>
<gene>
    <name evidence="11" type="ORF">AB8B22_04725</name>
</gene>
<evidence type="ECO:0000256" key="10">
    <source>
        <dbReference type="ARBA" id="ARBA00048523"/>
    </source>
</evidence>
<reference evidence="11" key="1">
    <citation type="submission" date="2024-07" db="EMBL/GenBank/DDBJ databases">
        <authorList>
            <person name="Li X.-J."/>
            <person name="Wang X."/>
        </authorList>
    </citation>
    <scope>NUCLEOTIDE SEQUENCE</scope>
    <source>
        <strain evidence="11">HSP-334</strain>
    </source>
</reference>
<evidence type="ECO:0000256" key="4">
    <source>
        <dbReference type="ARBA" id="ARBA00022605"/>
    </source>
</evidence>
<evidence type="ECO:0000256" key="5">
    <source>
        <dbReference type="ARBA" id="ARBA00022723"/>
    </source>
</evidence>
<dbReference type="GO" id="GO:0036424">
    <property type="term" value="F:L-phosphoserine phosphatase activity"/>
    <property type="evidence" value="ECO:0007669"/>
    <property type="project" value="TreeGrafter"/>
</dbReference>
<dbReference type="NCBIfam" id="TIGR01490">
    <property type="entry name" value="HAD-SF-IB-hyp1"/>
    <property type="match status" value="1"/>
</dbReference>
<dbReference type="NCBIfam" id="TIGR01488">
    <property type="entry name" value="HAD-SF-IB"/>
    <property type="match status" value="1"/>
</dbReference>
<accession>A0AB39VLI6</accession>
<dbReference type="PANTHER" id="PTHR43344">
    <property type="entry name" value="PHOSPHOSERINE PHOSPHATASE"/>
    <property type="match status" value="1"/>
</dbReference>
<dbReference type="RefSeq" id="WP_369711856.1">
    <property type="nucleotide sequence ID" value="NZ_CP165644.1"/>
</dbReference>
<dbReference type="InterPro" id="IPR036412">
    <property type="entry name" value="HAD-like_sf"/>
</dbReference>